<sequence>MIEETMEACAQTDENISVHLNSLITAEMANVLQVSPEICHSGKELNSLMEEEVSRKVTSIANVIVRTSVYPVEPAVYVSARFSSLRNLNKMVSNAVEFLRKHLNRARSSCADRYWSRFMKKRTSNVPPPKPETAFALSKKSISSIIEAPFFLAAIGEVIKEVIEKHLHDLYD</sequence>
<comment type="caution">
    <text evidence="1">The sequence shown here is derived from an EMBL/GenBank/DDBJ whole genome shotgun (WGS) entry which is preliminary data.</text>
</comment>
<gene>
    <name evidence="1" type="ORF">XENORESO_019917</name>
</gene>
<protein>
    <submittedName>
        <fullName evidence="1">Uncharacterized protein</fullName>
    </submittedName>
</protein>
<dbReference type="Proteomes" id="UP001444071">
    <property type="component" value="Unassembled WGS sequence"/>
</dbReference>
<proteinExistence type="predicted"/>
<evidence type="ECO:0000313" key="1">
    <source>
        <dbReference type="EMBL" id="MEQ2266172.1"/>
    </source>
</evidence>
<feature type="non-terminal residue" evidence="1">
    <location>
        <position position="172"/>
    </location>
</feature>
<keyword evidence="2" id="KW-1185">Reference proteome</keyword>
<name>A0ABV0WB18_9TELE</name>
<dbReference type="EMBL" id="JAHRIM010037563">
    <property type="protein sequence ID" value="MEQ2266172.1"/>
    <property type="molecule type" value="Genomic_DNA"/>
</dbReference>
<evidence type="ECO:0000313" key="2">
    <source>
        <dbReference type="Proteomes" id="UP001444071"/>
    </source>
</evidence>
<reference evidence="1 2" key="1">
    <citation type="submission" date="2021-06" db="EMBL/GenBank/DDBJ databases">
        <authorList>
            <person name="Palmer J.M."/>
        </authorList>
    </citation>
    <scope>NUCLEOTIDE SEQUENCE [LARGE SCALE GENOMIC DNA]</scope>
    <source>
        <strain evidence="1 2">XR_2019</strain>
        <tissue evidence="1">Muscle</tissue>
    </source>
</reference>
<organism evidence="1 2">
    <name type="scientific">Xenotaenia resolanae</name>
    <dbReference type="NCBI Taxonomy" id="208358"/>
    <lineage>
        <taxon>Eukaryota</taxon>
        <taxon>Metazoa</taxon>
        <taxon>Chordata</taxon>
        <taxon>Craniata</taxon>
        <taxon>Vertebrata</taxon>
        <taxon>Euteleostomi</taxon>
        <taxon>Actinopterygii</taxon>
        <taxon>Neopterygii</taxon>
        <taxon>Teleostei</taxon>
        <taxon>Neoteleostei</taxon>
        <taxon>Acanthomorphata</taxon>
        <taxon>Ovalentaria</taxon>
        <taxon>Atherinomorphae</taxon>
        <taxon>Cyprinodontiformes</taxon>
        <taxon>Goodeidae</taxon>
        <taxon>Xenotaenia</taxon>
    </lineage>
</organism>
<accession>A0ABV0WB18</accession>